<organism evidence="1 2">
    <name type="scientific">Streptomyces griseochromogenes</name>
    <dbReference type="NCBI Taxonomy" id="68214"/>
    <lineage>
        <taxon>Bacteria</taxon>
        <taxon>Bacillati</taxon>
        <taxon>Actinomycetota</taxon>
        <taxon>Actinomycetes</taxon>
        <taxon>Kitasatosporales</taxon>
        <taxon>Streptomycetaceae</taxon>
        <taxon>Streptomyces</taxon>
    </lineage>
</organism>
<evidence type="ECO:0000313" key="1">
    <source>
        <dbReference type="EMBL" id="ANP51132.1"/>
    </source>
</evidence>
<proteinExistence type="predicted"/>
<dbReference type="Pfam" id="PF15892">
    <property type="entry name" value="BNR_4"/>
    <property type="match status" value="1"/>
</dbReference>
<dbReference type="Proteomes" id="UP000092659">
    <property type="component" value="Chromosome"/>
</dbReference>
<dbReference type="KEGG" id="sgs:AVL59_17240"/>
<dbReference type="STRING" id="68214.AVL59_17240"/>
<evidence type="ECO:0000313" key="2">
    <source>
        <dbReference type="Proteomes" id="UP000092659"/>
    </source>
</evidence>
<reference evidence="1 2" key="1">
    <citation type="submission" date="2016-06" db="EMBL/GenBank/DDBJ databases">
        <title>Complete genome sequence of Streptomyces griseochromogenes ATCC 14511, the Blasticidin S producer.</title>
        <authorList>
            <person name="Wu L."/>
        </authorList>
    </citation>
    <scope>NUCLEOTIDE SEQUENCE [LARGE SCALE GENOMIC DNA]</scope>
    <source>
        <strain evidence="1 2">ATCC 14511</strain>
    </source>
</reference>
<sequence length="165" mass="17315">MVPRGVYRISCRVRVSSRRSAAMTTPEGRLQLSYRVGVAVCGDGRNALAGYDGSAWTALGEWTGSTGTHTSAHGSSDARGMYLHGIGYDAAGRLHCLFTGREQNDGGDLNACGEAVVDETRVEGGPRAVVPVPGEAERHDPLGAPCRGLRTPCPTGLFRAAVTVM</sequence>
<dbReference type="EMBL" id="CP016279">
    <property type="protein sequence ID" value="ANP51132.1"/>
    <property type="molecule type" value="Genomic_DNA"/>
</dbReference>
<protein>
    <submittedName>
        <fullName evidence="1">Uncharacterized protein</fullName>
    </submittedName>
</protein>
<dbReference type="AlphaFoldDB" id="A0A1B1AX78"/>
<gene>
    <name evidence="1" type="ORF">AVL59_17240</name>
</gene>
<accession>A0A1B1AX78</accession>
<name>A0A1B1AX78_9ACTN</name>